<dbReference type="Pfam" id="PF00961">
    <property type="entry name" value="LAGLIDADG_1"/>
    <property type="match status" value="2"/>
</dbReference>
<dbReference type="InterPro" id="IPR051289">
    <property type="entry name" value="LAGLIDADG_Endonuclease"/>
</dbReference>
<feature type="signal peptide" evidence="2">
    <location>
        <begin position="1"/>
        <end position="16"/>
    </location>
</feature>
<dbReference type="PANTHER" id="PTHR36181:SF1">
    <property type="entry name" value="LAGLIDADG ENDONUCLEASE"/>
    <property type="match status" value="1"/>
</dbReference>
<dbReference type="InterPro" id="IPR004860">
    <property type="entry name" value="LAGLIDADG_dom"/>
</dbReference>
<protein>
    <recommendedName>
        <fullName evidence="3">Homing endonuclease LAGLIDADG domain-containing protein</fullName>
    </recommendedName>
</protein>
<dbReference type="Gene3D" id="3.10.28.10">
    <property type="entry name" value="Homing endonucleases"/>
    <property type="match status" value="2"/>
</dbReference>
<evidence type="ECO:0000313" key="4">
    <source>
        <dbReference type="EMBL" id="BDI12832.1"/>
    </source>
</evidence>
<evidence type="ECO:0000256" key="2">
    <source>
        <dbReference type="SAM" id="SignalP"/>
    </source>
</evidence>
<feature type="chain" id="PRO_5040197151" description="Homing endonuclease LAGLIDADG domain-containing protein" evidence="2">
    <location>
        <begin position="17"/>
        <end position="331"/>
    </location>
</feature>
<name>A0A9N7KZ49_9APHY</name>
<dbReference type="SUPFAM" id="SSF55608">
    <property type="entry name" value="Homing endonucleases"/>
    <property type="match status" value="2"/>
</dbReference>
<organism evidence="4 5">
    <name type="scientific">Phanerochaete sordida</name>
    <dbReference type="NCBI Taxonomy" id="48140"/>
    <lineage>
        <taxon>Eukaryota</taxon>
        <taxon>Fungi</taxon>
        <taxon>Dikarya</taxon>
        <taxon>Basidiomycota</taxon>
        <taxon>Agaricomycotina</taxon>
        <taxon>Agaricomycetes</taxon>
        <taxon>Polyporales</taxon>
        <taxon>Phanerochaetaceae</taxon>
        <taxon>Phanerochaete</taxon>
    </lineage>
</organism>
<dbReference type="Proteomes" id="UP000703269">
    <property type="component" value="Mitochondrion MT"/>
</dbReference>
<dbReference type="GO" id="GO:0005739">
    <property type="term" value="C:mitochondrion"/>
    <property type="evidence" value="ECO:0007669"/>
    <property type="project" value="UniProtKB-ARBA"/>
</dbReference>
<evidence type="ECO:0000259" key="3">
    <source>
        <dbReference type="Pfam" id="PF00961"/>
    </source>
</evidence>
<reference evidence="4" key="1">
    <citation type="submission" date="2022-04" db="EMBL/GenBank/DDBJ databases">
        <title>The complete mitochondrial genome of the white-rot fungus Phanerochaete sordida YK-624.</title>
        <authorList>
            <person name="Mori T."/>
            <person name="Dohra H."/>
            <person name="Hirai H."/>
            <person name="Kawagishi H."/>
        </authorList>
    </citation>
    <scope>NUCLEOTIDE SEQUENCE</scope>
    <source>
        <strain evidence="4">YK-624</strain>
    </source>
</reference>
<keyword evidence="5" id="KW-1185">Reference proteome</keyword>
<feature type="domain" description="Homing endonuclease LAGLIDADG" evidence="3">
    <location>
        <begin position="179"/>
        <end position="285"/>
    </location>
</feature>
<dbReference type="EMBL" id="LC707859">
    <property type="protein sequence ID" value="BDI12832.1"/>
    <property type="molecule type" value="Genomic_DNA"/>
</dbReference>
<keyword evidence="4" id="KW-0496">Mitochondrion</keyword>
<comment type="function">
    <text evidence="1">Mitochondrial DNA endonuclease involved in intron homing.</text>
</comment>
<dbReference type="PANTHER" id="PTHR36181">
    <property type="entry name" value="INTRON-ENCODED ENDONUCLEASE AI3-RELATED"/>
    <property type="match status" value="1"/>
</dbReference>
<dbReference type="AlphaFoldDB" id="A0A9N7KZ49"/>
<evidence type="ECO:0000256" key="1">
    <source>
        <dbReference type="ARBA" id="ARBA00002670"/>
    </source>
</evidence>
<dbReference type="GO" id="GO:0004519">
    <property type="term" value="F:endonuclease activity"/>
    <property type="evidence" value="ECO:0007669"/>
    <property type="project" value="InterPro"/>
</dbReference>
<accession>A0A9N7KZ49</accession>
<sequence length="331" mass="38235">MCLYLKFKFISSLLNAFLTLFVTDLPDSSIFFALPSVLVNKPSGFAPAYDSEENLTYYLGGLIEGDGSFSVPKFIKDSKGKKRVAGIEIIGNLKDKPAYEFLKTKFGGNVYLTKGTKTVRWMIKDLKSVINVVNCINGKLRTPKIHRFHNMIDFLNLYYGTNISKLPLDDSPLFENAWLAGFIDSDGHFAIKGFTGNIRTYIAVQFYLPQRKVDISGVSMFEIMQQISSFLDCSLKSRVTTLNKQEFEVITVTTSNKNSNKILIDYFYKFHLLTSKYLDFKCFERANYLYINKFHRDPVFYEEIRLLKSSMNNSRTEFNWDHLEQYIDINQ</sequence>
<feature type="domain" description="Homing endonuclease LAGLIDADG" evidence="3">
    <location>
        <begin position="59"/>
        <end position="153"/>
    </location>
</feature>
<geneLocation type="mitochondrion" evidence="4"/>
<evidence type="ECO:0000313" key="5">
    <source>
        <dbReference type="Proteomes" id="UP000703269"/>
    </source>
</evidence>
<proteinExistence type="predicted"/>
<keyword evidence="2" id="KW-0732">Signal</keyword>
<dbReference type="InterPro" id="IPR027434">
    <property type="entry name" value="Homing_endonucl"/>
</dbReference>